<sequence length="55" mass="6429">MFTFLLCSMRILNRVQFLRGIMDCFIQMVNRFIMLGCRVISLILSTVQAQLLSRS</sequence>
<gene>
    <name evidence="1" type="ORF">BRAA03T11869Z</name>
</gene>
<proteinExistence type="predicted"/>
<dbReference type="AlphaFoldDB" id="A0A3P6A8G6"/>
<evidence type="ECO:0000313" key="1">
    <source>
        <dbReference type="EMBL" id="VDC80651.1"/>
    </source>
</evidence>
<reference evidence="1" key="1">
    <citation type="submission" date="2018-11" db="EMBL/GenBank/DDBJ databases">
        <authorList>
            <consortium name="Genoscope - CEA"/>
            <person name="William W."/>
        </authorList>
    </citation>
    <scope>NUCLEOTIDE SEQUENCE</scope>
</reference>
<protein>
    <submittedName>
        <fullName evidence="1">Uncharacterized protein</fullName>
    </submittedName>
</protein>
<name>A0A3P6A8G6_BRACM</name>
<dbReference type="EMBL" id="LR031572">
    <property type="protein sequence ID" value="VDC80651.1"/>
    <property type="molecule type" value="Genomic_DNA"/>
</dbReference>
<accession>A0A3P6A8G6</accession>
<organism evidence="1">
    <name type="scientific">Brassica campestris</name>
    <name type="common">Field mustard</name>
    <dbReference type="NCBI Taxonomy" id="3711"/>
    <lineage>
        <taxon>Eukaryota</taxon>
        <taxon>Viridiplantae</taxon>
        <taxon>Streptophyta</taxon>
        <taxon>Embryophyta</taxon>
        <taxon>Tracheophyta</taxon>
        <taxon>Spermatophyta</taxon>
        <taxon>Magnoliopsida</taxon>
        <taxon>eudicotyledons</taxon>
        <taxon>Gunneridae</taxon>
        <taxon>Pentapetalae</taxon>
        <taxon>rosids</taxon>
        <taxon>malvids</taxon>
        <taxon>Brassicales</taxon>
        <taxon>Brassicaceae</taxon>
        <taxon>Brassiceae</taxon>
        <taxon>Brassica</taxon>
    </lineage>
</organism>